<reference evidence="3" key="1">
    <citation type="submission" date="2020-06" db="EMBL/GenBank/DDBJ databases">
        <authorList>
            <person name="Dong N."/>
        </authorList>
    </citation>
    <scope>NUCLEOTIDE SEQUENCE</scope>
    <source>
        <strain evidence="3">R1692</strain>
    </source>
</reference>
<keyword evidence="4" id="KW-1185">Reference proteome</keyword>
<name>A0ABT7NHS9_9SPHI</name>
<dbReference type="PANTHER" id="PTHR39198:SF1">
    <property type="entry name" value="ALPHA-GALACTOSIDASE NEW3 DOMAIN-CONTAINING PROTEIN"/>
    <property type="match status" value="1"/>
</dbReference>
<evidence type="ECO:0000313" key="4">
    <source>
        <dbReference type="Proteomes" id="UP001170954"/>
    </source>
</evidence>
<reference evidence="3" key="2">
    <citation type="journal article" date="2022" name="Sci. Total Environ.">
        <title>Prevalence, transmission, and molecular epidemiology of tet(X)-positive bacteria among humans, animals, and environmental niches in China: An epidemiological, and genomic-based study.</title>
        <authorList>
            <person name="Dong N."/>
            <person name="Zeng Y."/>
            <person name="Cai C."/>
            <person name="Sun C."/>
            <person name="Lu J."/>
            <person name="Liu C."/>
            <person name="Zhou H."/>
            <person name="Sun Q."/>
            <person name="Shu L."/>
            <person name="Wang H."/>
            <person name="Wang Y."/>
            <person name="Wang S."/>
            <person name="Wu C."/>
            <person name="Chan E.W."/>
            <person name="Chen G."/>
            <person name="Shen Z."/>
            <person name="Chen S."/>
            <person name="Zhang R."/>
        </authorList>
    </citation>
    <scope>NUCLEOTIDE SEQUENCE</scope>
    <source>
        <strain evidence="3">R1692</strain>
    </source>
</reference>
<keyword evidence="1" id="KW-1133">Transmembrane helix</keyword>
<dbReference type="Pfam" id="PF10633">
    <property type="entry name" value="NPCBM_assoc"/>
    <property type="match status" value="1"/>
</dbReference>
<organism evidence="3 4">
    <name type="scientific">Sphingobacterium hotanense</name>
    <dbReference type="NCBI Taxonomy" id="649196"/>
    <lineage>
        <taxon>Bacteria</taxon>
        <taxon>Pseudomonadati</taxon>
        <taxon>Bacteroidota</taxon>
        <taxon>Sphingobacteriia</taxon>
        <taxon>Sphingobacteriales</taxon>
        <taxon>Sphingobacteriaceae</taxon>
        <taxon>Sphingobacterium</taxon>
    </lineage>
</organism>
<feature type="domain" description="Alpha-galactosidase NEW3" evidence="2">
    <location>
        <begin position="160"/>
        <end position="234"/>
    </location>
</feature>
<dbReference type="Proteomes" id="UP001170954">
    <property type="component" value="Unassembled WGS sequence"/>
</dbReference>
<evidence type="ECO:0000256" key="1">
    <source>
        <dbReference type="SAM" id="Phobius"/>
    </source>
</evidence>
<dbReference type="Gene3D" id="2.60.40.10">
    <property type="entry name" value="Immunoglobulins"/>
    <property type="match status" value="1"/>
</dbReference>
<evidence type="ECO:0000259" key="2">
    <source>
        <dbReference type="Pfam" id="PF10633"/>
    </source>
</evidence>
<protein>
    <recommendedName>
        <fullName evidence="2">Alpha-galactosidase NEW3 domain-containing protein</fullName>
    </recommendedName>
</protein>
<dbReference type="RefSeq" id="WP_286650106.1">
    <property type="nucleotide sequence ID" value="NZ_JACAGK010000001.1"/>
</dbReference>
<gene>
    <name evidence="3" type="ORF">HX018_00585</name>
</gene>
<keyword evidence="1" id="KW-0472">Membrane</keyword>
<comment type="caution">
    <text evidence="3">The sequence shown here is derived from an EMBL/GenBank/DDBJ whole genome shotgun (WGS) entry which is preliminary data.</text>
</comment>
<dbReference type="PANTHER" id="PTHR39198">
    <property type="entry name" value="HYPOTHETICAL MEMBRANE PROTEIN, CONSERVED"/>
    <property type="match status" value="1"/>
</dbReference>
<dbReference type="InterPro" id="IPR018905">
    <property type="entry name" value="A-galactase_NEW3"/>
</dbReference>
<keyword evidence="1" id="KW-0812">Transmembrane</keyword>
<dbReference type="InterPro" id="IPR013783">
    <property type="entry name" value="Ig-like_fold"/>
</dbReference>
<evidence type="ECO:0000313" key="3">
    <source>
        <dbReference type="EMBL" id="MDM1046747.1"/>
    </source>
</evidence>
<accession>A0ABT7NHS9</accession>
<feature type="transmembrane region" description="Helical" evidence="1">
    <location>
        <begin position="253"/>
        <end position="273"/>
    </location>
</feature>
<proteinExistence type="predicted"/>
<sequence>MKTIIYKTKNQKNQFIVAVFLFIAFCTGLMPAVAQKGSLSANLINLEASAAEVFRYQLELRQGYENPTTYELSAVLPDGWQANFTAQGSAVRAIQVNNKDPYPISVEIYPSHSVKAGTYPIRIIARAGADTLSVELQAVIKGNYKVSLSTPDSRLNETVVAGGTKTLKLLLKNEGSLDLKDIDLSSKVPSNWEAQINPAKVETLLSGATQEVTVSLKTPERTIVGDYMVTVEAKNTHGNDHKDIRITVKASLLSGWLGILAILIAVSLVYLLIKKYGRR</sequence>
<dbReference type="EMBL" id="JACAGK010000001">
    <property type="protein sequence ID" value="MDM1046747.1"/>
    <property type="molecule type" value="Genomic_DNA"/>
</dbReference>